<comment type="caution">
    <text evidence="2">The sequence shown here is derived from an EMBL/GenBank/DDBJ whole genome shotgun (WGS) entry which is preliminary data.</text>
</comment>
<gene>
    <name evidence="2" type="ORF">PM001_LOCUS1693</name>
</gene>
<sequence length="45" mass="4964">MYQWATSPKTDSGATEGGERLQDHRDTYKVVMFNPSGSNSQDIGT</sequence>
<feature type="compositionally biased region" description="Polar residues" evidence="1">
    <location>
        <begin position="1"/>
        <end position="13"/>
    </location>
</feature>
<evidence type="ECO:0000256" key="1">
    <source>
        <dbReference type="SAM" id="MobiDB-lite"/>
    </source>
</evidence>
<name>A0AAV1T619_9STRA</name>
<feature type="compositionally biased region" description="Basic and acidic residues" evidence="1">
    <location>
        <begin position="17"/>
        <end position="26"/>
    </location>
</feature>
<feature type="region of interest" description="Disordered" evidence="1">
    <location>
        <begin position="1"/>
        <end position="26"/>
    </location>
</feature>
<proteinExistence type="predicted"/>
<dbReference type="EMBL" id="CAKLBY020000016">
    <property type="protein sequence ID" value="CAK7898623.1"/>
    <property type="molecule type" value="Genomic_DNA"/>
</dbReference>
<dbReference type="AlphaFoldDB" id="A0AAV1T619"/>
<accession>A0AAV1T619</accession>
<evidence type="ECO:0000313" key="3">
    <source>
        <dbReference type="Proteomes" id="UP001162060"/>
    </source>
</evidence>
<protein>
    <submittedName>
        <fullName evidence="2">Uncharacterized protein</fullName>
    </submittedName>
</protein>
<evidence type="ECO:0000313" key="2">
    <source>
        <dbReference type="EMBL" id="CAK7898623.1"/>
    </source>
</evidence>
<reference evidence="2" key="1">
    <citation type="submission" date="2024-01" db="EMBL/GenBank/DDBJ databases">
        <authorList>
            <person name="Webb A."/>
        </authorList>
    </citation>
    <scope>NUCLEOTIDE SEQUENCE</scope>
    <source>
        <strain evidence="2">Pm1</strain>
    </source>
</reference>
<dbReference type="Proteomes" id="UP001162060">
    <property type="component" value="Unassembled WGS sequence"/>
</dbReference>
<organism evidence="2 3">
    <name type="scientific">Peronospora matthiolae</name>
    <dbReference type="NCBI Taxonomy" id="2874970"/>
    <lineage>
        <taxon>Eukaryota</taxon>
        <taxon>Sar</taxon>
        <taxon>Stramenopiles</taxon>
        <taxon>Oomycota</taxon>
        <taxon>Peronosporomycetes</taxon>
        <taxon>Peronosporales</taxon>
        <taxon>Peronosporaceae</taxon>
        <taxon>Peronospora</taxon>
    </lineage>
</organism>